<dbReference type="GO" id="GO:0032259">
    <property type="term" value="P:methylation"/>
    <property type="evidence" value="ECO:0007669"/>
    <property type="project" value="UniProtKB-KW"/>
</dbReference>
<dbReference type="AlphaFoldDB" id="A0AAJ0GDE3"/>
<organism evidence="7 8">
    <name type="scientific">Extremus antarcticus</name>
    <dbReference type="NCBI Taxonomy" id="702011"/>
    <lineage>
        <taxon>Eukaryota</taxon>
        <taxon>Fungi</taxon>
        <taxon>Dikarya</taxon>
        <taxon>Ascomycota</taxon>
        <taxon>Pezizomycotina</taxon>
        <taxon>Dothideomycetes</taxon>
        <taxon>Dothideomycetidae</taxon>
        <taxon>Mycosphaerellales</taxon>
        <taxon>Extremaceae</taxon>
        <taxon>Extremus</taxon>
    </lineage>
</organism>
<dbReference type="CDD" id="cd02440">
    <property type="entry name" value="AdoMet_MTases"/>
    <property type="match status" value="1"/>
</dbReference>
<evidence type="ECO:0000256" key="4">
    <source>
        <dbReference type="ARBA" id="ARBA00022691"/>
    </source>
</evidence>
<feature type="domain" description="Methyltransferase" evidence="6">
    <location>
        <begin position="76"/>
        <end position="226"/>
    </location>
</feature>
<evidence type="ECO:0000259" key="6">
    <source>
        <dbReference type="Pfam" id="PF13847"/>
    </source>
</evidence>
<dbReference type="EC" id="2.1.1.-" evidence="5"/>
<dbReference type="InterPro" id="IPR026635">
    <property type="entry name" value="Efm4/METTL10"/>
</dbReference>
<keyword evidence="2 5" id="KW-0489">Methyltransferase</keyword>
<comment type="similarity">
    <text evidence="5">Belongs to the class I-like SAM-binding methyltransferase superfamily. EFM4 family.</text>
</comment>
<dbReference type="PANTHER" id="PTHR12843:SF5">
    <property type="entry name" value="EEF1A LYSINE METHYLTRANSFERASE 2"/>
    <property type="match status" value="1"/>
</dbReference>
<dbReference type="Gene3D" id="3.40.50.150">
    <property type="entry name" value="Vaccinia Virus protein VP39"/>
    <property type="match status" value="1"/>
</dbReference>
<dbReference type="Proteomes" id="UP001271007">
    <property type="component" value="Unassembled WGS sequence"/>
</dbReference>
<sequence>MANQSSVDMLNPSELGTKEYWDHIYDRELQNNEDDEDDEGTVWFSESNAEETVVKQLGKLAEQGLLKRTDSDGLDASRFLDLGTGNGHMLFSLREGDEDEEPWCGDMVGVDYSETSVQLARKIAAQKREGEPDGLGSLRLECWDLLQTPPREWLEDGFDIVLDKGTFDAISLMDRQSQDRHPCEVYRDKITPLVRPDGFLVVTSCNWTKDELKRWLASSESELVYYDEARYPTFTFGGQTGQSIVTLVFRRKSA</sequence>
<dbReference type="GO" id="GO:0016279">
    <property type="term" value="F:protein-lysine N-methyltransferase activity"/>
    <property type="evidence" value="ECO:0007669"/>
    <property type="project" value="UniProtKB-UniRule"/>
</dbReference>
<comment type="function">
    <text evidence="5">S-adenosyl-L-methionine-dependent protein-lysine N-methyltransferase that mono- and dimethylates elongation factor 1-alpha at 'Lys-316'. May play a role in intracellular transport.</text>
</comment>
<comment type="caution">
    <text evidence="7">The sequence shown here is derived from an EMBL/GenBank/DDBJ whole genome shotgun (WGS) entry which is preliminary data.</text>
</comment>
<keyword evidence="3 5" id="KW-0808">Transferase</keyword>
<keyword evidence="4 5" id="KW-0949">S-adenosyl-L-methionine</keyword>
<accession>A0AAJ0GDE3</accession>
<dbReference type="InterPro" id="IPR029063">
    <property type="entry name" value="SAM-dependent_MTases_sf"/>
</dbReference>
<evidence type="ECO:0000256" key="5">
    <source>
        <dbReference type="HAMAP-Rule" id="MF_03188"/>
    </source>
</evidence>
<protein>
    <recommendedName>
        <fullName evidence="5">Protein-lysine N-methyltransferase EFM4</fullName>
        <ecNumber evidence="5">2.1.1.-</ecNumber>
    </recommendedName>
    <alternativeName>
        <fullName evidence="5">Elongation factor methyltransferase 4</fullName>
    </alternativeName>
</protein>
<evidence type="ECO:0000256" key="3">
    <source>
        <dbReference type="ARBA" id="ARBA00022679"/>
    </source>
</evidence>
<evidence type="ECO:0000313" key="8">
    <source>
        <dbReference type="Proteomes" id="UP001271007"/>
    </source>
</evidence>
<proteinExistence type="inferred from homology"/>
<dbReference type="InterPro" id="IPR025714">
    <property type="entry name" value="Methyltranfer_dom"/>
</dbReference>
<name>A0AAJ0GDE3_9PEZI</name>
<keyword evidence="5" id="KW-0813">Transport</keyword>
<dbReference type="HAMAP" id="MF_03188">
    <property type="entry name" value="Methyltr_EFM4"/>
    <property type="match status" value="1"/>
</dbReference>
<dbReference type="SUPFAM" id="SSF53335">
    <property type="entry name" value="S-adenosyl-L-methionine-dependent methyltransferases"/>
    <property type="match status" value="1"/>
</dbReference>
<dbReference type="PANTHER" id="PTHR12843">
    <property type="entry name" value="PROTEIN-LYSINE N-METHYLTRANSFERASE METTL10"/>
    <property type="match status" value="1"/>
</dbReference>
<comment type="subcellular location">
    <subcellularLocation>
        <location evidence="5">Cytoplasm</location>
    </subcellularLocation>
</comment>
<evidence type="ECO:0000256" key="1">
    <source>
        <dbReference type="ARBA" id="ARBA00022490"/>
    </source>
</evidence>
<keyword evidence="1 5" id="KW-0963">Cytoplasm</keyword>
<evidence type="ECO:0000313" key="7">
    <source>
        <dbReference type="EMBL" id="KAK3055461.1"/>
    </source>
</evidence>
<keyword evidence="8" id="KW-1185">Reference proteome</keyword>
<dbReference type="GO" id="GO:0016192">
    <property type="term" value="P:vesicle-mediated transport"/>
    <property type="evidence" value="ECO:0007669"/>
    <property type="project" value="UniProtKB-UniRule"/>
</dbReference>
<reference evidence="7" key="1">
    <citation type="submission" date="2023-04" db="EMBL/GenBank/DDBJ databases">
        <title>Black Yeasts Isolated from many extreme environments.</title>
        <authorList>
            <person name="Coleine C."/>
            <person name="Stajich J.E."/>
            <person name="Selbmann L."/>
        </authorList>
    </citation>
    <scope>NUCLEOTIDE SEQUENCE</scope>
    <source>
        <strain evidence="7">CCFEE 5312</strain>
    </source>
</reference>
<evidence type="ECO:0000256" key="2">
    <source>
        <dbReference type="ARBA" id="ARBA00022603"/>
    </source>
</evidence>
<dbReference type="GO" id="GO:0005737">
    <property type="term" value="C:cytoplasm"/>
    <property type="evidence" value="ECO:0007669"/>
    <property type="project" value="UniProtKB-SubCell"/>
</dbReference>
<dbReference type="Pfam" id="PF13847">
    <property type="entry name" value="Methyltransf_31"/>
    <property type="match status" value="1"/>
</dbReference>
<dbReference type="EMBL" id="JAWDJX010000008">
    <property type="protein sequence ID" value="KAK3055461.1"/>
    <property type="molecule type" value="Genomic_DNA"/>
</dbReference>
<gene>
    <name evidence="5 7" type="primary">EFM4</name>
    <name evidence="7" type="ORF">LTR09_003381</name>
</gene>